<dbReference type="EnsemblMetazoa" id="ENSAATROPT008481">
    <property type="protein sequence ID" value="ENSAATROPP007637"/>
    <property type="gene ID" value="ENSAATROPG006916"/>
</dbReference>
<proteinExistence type="predicted"/>
<dbReference type="Proteomes" id="UP000075880">
    <property type="component" value="Unassembled WGS sequence"/>
</dbReference>
<reference evidence="1" key="2">
    <citation type="submission" date="2024-04" db="UniProtKB">
        <authorList>
            <consortium name="EnsemblMetazoa"/>
        </authorList>
    </citation>
    <scope>IDENTIFICATION</scope>
    <source>
        <strain evidence="1">EBRO</strain>
    </source>
</reference>
<organism evidence="1 2">
    <name type="scientific">Anopheles atroparvus</name>
    <name type="common">European mosquito</name>
    <dbReference type="NCBI Taxonomy" id="41427"/>
    <lineage>
        <taxon>Eukaryota</taxon>
        <taxon>Metazoa</taxon>
        <taxon>Ecdysozoa</taxon>
        <taxon>Arthropoda</taxon>
        <taxon>Hexapoda</taxon>
        <taxon>Insecta</taxon>
        <taxon>Pterygota</taxon>
        <taxon>Neoptera</taxon>
        <taxon>Endopterygota</taxon>
        <taxon>Diptera</taxon>
        <taxon>Nematocera</taxon>
        <taxon>Culicoidea</taxon>
        <taxon>Culicidae</taxon>
        <taxon>Anophelinae</taxon>
        <taxon>Anopheles</taxon>
    </lineage>
</organism>
<accession>A0AAG5D8J7</accession>
<sequence length="74" mass="8656">MHAARGRYRMVVLCNTVLCPPAQSSRSKCFLFLSHYIGVRGKSSKQNAEVTKCMFWFSMVTDLKRVKMLFPYRF</sequence>
<name>A0AAG5D8J7_ANOAO</name>
<dbReference type="AlphaFoldDB" id="A0AAG5D8J7"/>
<keyword evidence="2" id="KW-1185">Reference proteome</keyword>
<protein>
    <submittedName>
        <fullName evidence="1">Uncharacterized protein</fullName>
    </submittedName>
</protein>
<evidence type="ECO:0000313" key="1">
    <source>
        <dbReference type="EnsemblMetazoa" id="ENSAATROPP007637"/>
    </source>
</evidence>
<reference evidence="2" key="1">
    <citation type="submission" date="2021-09" db="EMBL/GenBank/DDBJ databases">
        <authorList>
            <consortium name="Infravec"/>
            <person name="Campbell I L."/>
            <person name="Maslen G."/>
            <person name="Yates A."/>
        </authorList>
    </citation>
    <scope>NUCLEOTIDE SEQUENCE [LARGE SCALE GENOMIC DNA]</scope>
    <source>
        <strain evidence="2">Infravec2 EBRE</strain>
    </source>
</reference>
<evidence type="ECO:0000313" key="2">
    <source>
        <dbReference type="Proteomes" id="UP000075880"/>
    </source>
</evidence>
<dbReference type="EnsemblMetazoa" id="ENSAATROPT011356">
    <property type="protein sequence ID" value="ENSAATROPP010265"/>
    <property type="gene ID" value="ENSAATROPG009249"/>
</dbReference>
<dbReference type="EnsemblMetazoa" id="ENSAATROPT005389">
    <property type="protein sequence ID" value="ENSAATROPP004984"/>
    <property type="gene ID" value="ENSAATROPG004336"/>
</dbReference>